<keyword evidence="1" id="KW-1133">Transmembrane helix</keyword>
<evidence type="ECO:0008006" key="4">
    <source>
        <dbReference type="Google" id="ProtNLM"/>
    </source>
</evidence>
<gene>
    <name evidence="2" type="ORF">JCM16776_1637</name>
</gene>
<feature type="transmembrane region" description="Helical" evidence="1">
    <location>
        <begin position="74"/>
        <end position="92"/>
    </location>
</feature>
<dbReference type="OrthoDB" id="9766854at2"/>
<dbReference type="RefSeq" id="WP_018450557.1">
    <property type="nucleotide sequence ID" value="NZ_AP019827.1"/>
</dbReference>
<reference evidence="2 3" key="1">
    <citation type="submission" date="2019-07" db="EMBL/GenBank/DDBJ databases">
        <title>Complete Genome Sequence of Leptotrichia shahii Strain JCM 16776.</title>
        <authorList>
            <person name="Watanabe S."/>
            <person name="Cui L."/>
        </authorList>
    </citation>
    <scope>NUCLEOTIDE SEQUENCE [LARGE SCALE GENOMIC DNA]</scope>
    <source>
        <strain evidence="2 3">JCM16776</strain>
    </source>
</reference>
<feature type="transmembrane region" description="Helical" evidence="1">
    <location>
        <begin position="45"/>
        <end position="68"/>
    </location>
</feature>
<dbReference type="Gene3D" id="1.10.1760.20">
    <property type="match status" value="1"/>
</dbReference>
<dbReference type="EMBL" id="AP019827">
    <property type="protein sequence ID" value="BBM41410.1"/>
    <property type="molecule type" value="Genomic_DNA"/>
</dbReference>
<keyword evidence="3" id="KW-1185">Reference proteome</keyword>
<keyword evidence="1" id="KW-0472">Membrane</keyword>
<proteinExistence type="predicted"/>
<dbReference type="STRING" id="1122172.GCA_000373045_00936"/>
<evidence type="ECO:0000313" key="2">
    <source>
        <dbReference type="EMBL" id="BBM41410.1"/>
    </source>
</evidence>
<accession>A0A510JPW0</accession>
<feature type="transmembrane region" description="Helical" evidence="1">
    <location>
        <begin position="12"/>
        <end position="33"/>
    </location>
</feature>
<dbReference type="AlphaFoldDB" id="A0A510JPW0"/>
<keyword evidence="1" id="KW-0812">Transmembrane</keyword>
<feature type="transmembrane region" description="Helical" evidence="1">
    <location>
        <begin position="104"/>
        <end position="127"/>
    </location>
</feature>
<organism evidence="2 3">
    <name type="scientific">Leptotrichia shahii</name>
    <dbReference type="NCBI Taxonomy" id="157691"/>
    <lineage>
        <taxon>Bacteria</taxon>
        <taxon>Fusobacteriati</taxon>
        <taxon>Fusobacteriota</taxon>
        <taxon>Fusobacteriia</taxon>
        <taxon>Fusobacteriales</taxon>
        <taxon>Leptotrichiaceae</taxon>
        <taxon>Leptotrichia</taxon>
    </lineage>
</organism>
<dbReference type="Proteomes" id="UP000322617">
    <property type="component" value="Chromosome"/>
</dbReference>
<evidence type="ECO:0000313" key="3">
    <source>
        <dbReference type="Proteomes" id="UP000322617"/>
    </source>
</evidence>
<evidence type="ECO:0000256" key="1">
    <source>
        <dbReference type="SAM" id="Phobius"/>
    </source>
</evidence>
<protein>
    <recommendedName>
        <fullName evidence="4">ECF transporter S component</fullName>
    </recommendedName>
</protein>
<dbReference type="KEGG" id="lsz:JCM16776_1637"/>
<sequence>MKSLKEDFSLMSSLLIPVAVAINFTGFGLIKLLQVPIFLDSIGTVFISLIAGPWVGIVTAVITSLITGSFSPEYFAFIPVAVIMALAMGFLARFRMKNIVIKTLVCAFCLVFIAIVVSAPIIVMVYGGNTGNSTFGVTAFFLATGQNIWTAVFSTNFITETTDKIITAIVAMAIIKAMSPRYLIKFKYGENYINNQKDRI</sequence>
<feature type="transmembrane region" description="Helical" evidence="1">
    <location>
        <begin position="133"/>
        <end position="153"/>
    </location>
</feature>
<name>A0A510JPW0_9FUSO</name>
<feature type="transmembrane region" description="Helical" evidence="1">
    <location>
        <begin position="165"/>
        <end position="184"/>
    </location>
</feature>